<dbReference type="PANTHER" id="PTHR31996:SF2">
    <property type="entry name" value="COILED-COIL DOMAIN-CONTAINING PROTEIN 115"/>
    <property type="match status" value="1"/>
</dbReference>
<dbReference type="Proteomes" id="UP000199069">
    <property type="component" value="Unassembled WGS sequence"/>
</dbReference>
<feature type="compositionally biased region" description="Low complexity" evidence="3">
    <location>
        <begin position="140"/>
        <end position="164"/>
    </location>
</feature>
<dbReference type="STRING" id="5286.A0A0K3CBP9"/>
<dbReference type="GO" id="GO:1990871">
    <property type="term" value="C:Vma12-Vma22 assembly complex"/>
    <property type="evidence" value="ECO:0007669"/>
    <property type="project" value="TreeGrafter"/>
</dbReference>
<dbReference type="OMA" id="HDRVSIC"/>
<proteinExistence type="predicted"/>
<evidence type="ECO:0000313" key="7">
    <source>
        <dbReference type="Proteomes" id="UP000239560"/>
    </source>
</evidence>
<reference evidence="4 6" key="1">
    <citation type="submission" date="2015-07" db="EMBL/GenBank/DDBJ databases">
        <authorList>
            <person name="Cajimat M.N.B."/>
            <person name="Milazzo M.L."/>
            <person name="Fulhorst C.F."/>
        </authorList>
    </citation>
    <scope>NUCLEOTIDE SEQUENCE [LARGE SCALE GENOMIC DNA]</scope>
    <source>
        <strain evidence="4">Single colony</strain>
    </source>
</reference>
<name>A0A0K3CBP9_RHOTO</name>
<dbReference type="Pfam" id="PF21730">
    <property type="entry name" value="Vma22_CCDC115"/>
    <property type="match status" value="1"/>
</dbReference>
<dbReference type="EMBL" id="CWKI01000003">
    <property type="protein sequence ID" value="CTR05970.1"/>
    <property type="molecule type" value="Genomic_DNA"/>
</dbReference>
<reference evidence="5 7" key="2">
    <citation type="journal article" date="2018" name="Elife">
        <title>Functional genomics of lipid metabolism in the oleaginous yeast Rhodosporidium toruloides.</title>
        <authorList>
            <person name="Coradetti S.T."/>
            <person name="Pinel D."/>
            <person name="Geiselman G."/>
            <person name="Ito M."/>
            <person name="Mondo S."/>
            <person name="Reilly M.C."/>
            <person name="Cheng Y.F."/>
            <person name="Bauer S."/>
            <person name="Grigoriev I."/>
            <person name="Gladden J.M."/>
            <person name="Simmons B.A."/>
            <person name="Brem R."/>
            <person name="Arkin A.P."/>
            <person name="Skerker J.M."/>
        </authorList>
    </citation>
    <scope>NUCLEOTIDE SEQUENCE [LARGE SCALE GENOMIC DNA]</scope>
    <source>
        <strain evidence="5 7">NBRC 0880</strain>
    </source>
</reference>
<gene>
    <name evidence="4" type="primary">FGENESH: predicted gene_3.282</name>
    <name evidence="5" type="ORF">AAT19DRAFT_13072</name>
    <name evidence="4" type="ORF">BN2166_0018310</name>
</gene>
<accession>A0A0K3CBP9</accession>
<dbReference type="EMBL" id="LCTV02000003">
    <property type="protein sequence ID" value="PRQ76050.1"/>
    <property type="molecule type" value="Genomic_DNA"/>
</dbReference>
<evidence type="ECO:0000313" key="5">
    <source>
        <dbReference type="EMBL" id="PRQ76050.1"/>
    </source>
</evidence>
<organism evidence="4 6">
    <name type="scientific">Rhodotorula toruloides</name>
    <name type="common">Yeast</name>
    <name type="synonym">Rhodosporidium toruloides</name>
    <dbReference type="NCBI Taxonomy" id="5286"/>
    <lineage>
        <taxon>Eukaryota</taxon>
        <taxon>Fungi</taxon>
        <taxon>Dikarya</taxon>
        <taxon>Basidiomycota</taxon>
        <taxon>Pucciniomycotina</taxon>
        <taxon>Microbotryomycetes</taxon>
        <taxon>Sporidiobolales</taxon>
        <taxon>Sporidiobolaceae</taxon>
        <taxon>Rhodotorula</taxon>
    </lineage>
</organism>
<dbReference type="InterPro" id="IPR040357">
    <property type="entry name" value="Vma22/CCDC115"/>
</dbReference>
<evidence type="ECO:0000256" key="2">
    <source>
        <dbReference type="SAM" id="Coils"/>
    </source>
</evidence>
<dbReference type="GO" id="GO:0051082">
    <property type="term" value="F:unfolded protein binding"/>
    <property type="evidence" value="ECO:0007669"/>
    <property type="project" value="TreeGrafter"/>
</dbReference>
<dbReference type="AlphaFoldDB" id="A0A0K3CBP9"/>
<dbReference type="GO" id="GO:0070072">
    <property type="term" value="P:vacuolar proton-transporting V-type ATPase complex assembly"/>
    <property type="evidence" value="ECO:0007669"/>
    <property type="project" value="InterPro"/>
</dbReference>
<feature type="coiled-coil region" evidence="2">
    <location>
        <begin position="198"/>
        <end position="225"/>
    </location>
</feature>
<keyword evidence="2" id="KW-0175">Coiled coil</keyword>
<protein>
    <recommendedName>
        <fullName evidence="1">Vacuolar ATPase assembly protein VMA22</fullName>
    </recommendedName>
</protein>
<sequence length="226" mass="24286">MPSSPDNPPATLAELKDALDDLLEDYLDTLSAYQQARDLLAGHLKSGYFDLARAKVALGPGRVGQSSYDLGEKESLRVVTIDGEEDVRQDEEVKENGRISGLRYSLDLRPASSDLAGVPDTSSTPSSTVRRRGNATDNQTPSSAPDTTSSSAPTPSRPLASPLTQFSAFPPPALRSSADAFSKAVEAAVRCVECEARVRDRAREVKRLRKRIERAEKEAASGEVVG</sequence>
<dbReference type="Proteomes" id="UP000239560">
    <property type="component" value="Unassembled WGS sequence"/>
</dbReference>
<evidence type="ECO:0000256" key="1">
    <source>
        <dbReference type="ARBA" id="ARBA00093634"/>
    </source>
</evidence>
<dbReference type="PANTHER" id="PTHR31996">
    <property type="entry name" value="COILED-COIL DOMAIN-CONTAINING PROTEIN 115"/>
    <property type="match status" value="1"/>
</dbReference>
<dbReference type="OrthoDB" id="2537719at2759"/>
<evidence type="ECO:0000313" key="6">
    <source>
        <dbReference type="Proteomes" id="UP000199069"/>
    </source>
</evidence>
<evidence type="ECO:0000256" key="3">
    <source>
        <dbReference type="SAM" id="MobiDB-lite"/>
    </source>
</evidence>
<feature type="region of interest" description="Disordered" evidence="3">
    <location>
        <begin position="111"/>
        <end position="172"/>
    </location>
</feature>
<evidence type="ECO:0000313" key="4">
    <source>
        <dbReference type="EMBL" id="CTR05970.1"/>
    </source>
</evidence>
<keyword evidence="6" id="KW-1185">Reference proteome</keyword>